<dbReference type="Pfam" id="PF25900">
    <property type="entry name" value="PAPPA"/>
    <property type="match status" value="1"/>
</dbReference>
<name>A0ABM1KHP1_GEKJA</name>
<organism evidence="10 11">
    <name type="scientific">Gekko japonicus</name>
    <name type="common">Schlegel's Japanese gecko</name>
    <dbReference type="NCBI Taxonomy" id="146911"/>
    <lineage>
        <taxon>Eukaryota</taxon>
        <taxon>Metazoa</taxon>
        <taxon>Chordata</taxon>
        <taxon>Craniata</taxon>
        <taxon>Vertebrata</taxon>
        <taxon>Euteleostomi</taxon>
        <taxon>Lepidosauria</taxon>
        <taxon>Squamata</taxon>
        <taxon>Bifurcata</taxon>
        <taxon>Gekkota</taxon>
        <taxon>Gekkonidae</taxon>
        <taxon>Gekkoninae</taxon>
        <taxon>Gekko</taxon>
    </lineage>
</organism>
<dbReference type="PANTHER" id="PTHR46130:SF1">
    <property type="entry name" value="PAPPALYSIN-2"/>
    <property type="match status" value="1"/>
</dbReference>
<dbReference type="Proteomes" id="UP000694871">
    <property type="component" value="Unplaced"/>
</dbReference>
<dbReference type="NCBIfam" id="TIGR02232">
    <property type="entry name" value="myxo_disulf_rpt"/>
    <property type="match status" value="1"/>
</dbReference>
<evidence type="ECO:0000256" key="8">
    <source>
        <dbReference type="SAM" id="SignalP"/>
    </source>
</evidence>
<dbReference type="Gene3D" id="3.40.390.10">
    <property type="entry name" value="Collagenase (Catalytic Domain)"/>
    <property type="match status" value="1"/>
</dbReference>
<dbReference type="Pfam" id="PF05572">
    <property type="entry name" value="Peptidase_M43"/>
    <property type="match status" value="1"/>
</dbReference>
<protein>
    <submittedName>
        <fullName evidence="11">Pappalysin-2</fullName>
    </submittedName>
</protein>
<dbReference type="Pfam" id="PF00084">
    <property type="entry name" value="Sushi"/>
    <property type="match status" value="1"/>
</dbReference>
<keyword evidence="6" id="KW-0768">Sushi</keyword>
<feature type="compositionally biased region" description="Low complexity" evidence="7">
    <location>
        <begin position="1220"/>
        <end position="1229"/>
    </location>
</feature>
<dbReference type="SUPFAM" id="SSF57535">
    <property type="entry name" value="Complement control module/SCR domain"/>
    <property type="match status" value="3"/>
</dbReference>
<dbReference type="SUPFAM" id="SSF55486">
    <property type="entry name" value="Metalloproteases ('zincins'), catalytic domain"/>
    <property type="match status" value="2"/>
</dbReference>
<dbReference type="Gene3D" id="2.10.70.10">
    <property type="entry name" value="Complement Module, domain 1"/>
    <property type="match status" value="2"/>
</dbReference>
<dbReference type="PROSITE" id="PS50923">
    <property type="entry name" value="SUSHI"/>
    <property type="match status" value="2"/>
</dbReference>
<dbReference type="Gene3D" id="2.60.120.200">
    <property type="match status" value="1"/>
</dbReference>
<dbReference type="InterPro" id="IPR000436">
    <property type="entry name" value="Sushi_SCR_CCP_dom"/>
</dbReference>
<feature type="domain" description="Sushi" evidence="9">
    <location>
        <begin position="1453"/>
        <end position="1508"/>
    </location>
</feature>
<feature type="domain" description="Sushi" evidence="9">
    <location>
        <begin position="1383"/>
        <end position="1452"/>
    </location>
</feature>
<keyword evidence="10" id="KW-1185">Reference proteome</keyword>
<keyword evidence="2 8" id="KW-0732">Signal</keyword>
<feature type="signal peptide" evidence="8">
    <location>
        <begin position="1"/>
        <end position="27"/>
    </location>
</feature>
<evidence type="ECO:0000313" key="10">
    <source>
        <dbReference type="Proteomes" id="UP000694871"/>
    </source>
</evidence>
<gene>
    <name evidence="11" type="primary">PAPPA2</name>
</gene>
<dbReference type="InterPro" id="IPR024079">
    <property type="entry name" value="MetalloPept_cat_dom_sf"/>
</dbReference>
<evidence type="ECO:0000256" key="1">
    <source>
        <dbReference type="ARBA" id="ARBA00008721"/>
    </source>
</evidence>
<evidence type="ECO:0000256" key="2">
    <source>
        <dbReference type="ARBA" id="ARBA00022729"/>
    </source>
</evidence>
<evidence type="ECO:0000256" key="5">
    <source>
        <dbReference type="ARBA" id="ARBA00023180"/>
    </source>
</evidence>
<feature type="chain" id="PRO_5046810800" evidence="8">
    <location>
        <begin position="28"/>
        <end position="1650"/>
    </location>
</feature>
<dbReference type="SMART" id="SM00004">
    <property type="entry name" value="NL"/>
    <property type="match status" value="2"/>
</dbReference>
<accession>A0ABM1KHP1</accession>
<dbReference type="InterPro" id="IPR006558">
    <property type="entry name" value="LamG-like"/>
</dbReference>
<dbReference type="Pfam" id="PF13385">
    <property type="entry name" value="Laminin_G_3"/>
    <property type="match status" value="1"/>
</dbReference>
<dbReference type="InterPro" id="IPR058897">
    <property type="entry name" value="PAPPA_SD_C"/>
</dbReference>
<dbReference type="GeneID" id="107115941"/>
<dbReference type="CDD" id="cd00033">
    <property type="entry name" value="CCP"/>
    <property type="match status" value="2"/>
</dbReference>
<evidence type="ECO:0000313" key="11">
    <source>
        <dbReference type="RefSeq" id="XP_015273228.1"/>
    </source>
</evidence>
<proteinExistence type="inferred from homology"/>
<keyword evidence="4" id="KW-1015">Disulfide bond</keyword>
<evidence type="ECO:0000256" key="4">
    <source>
        <dbReference type="ARBA" id="ARBA00023157"/>
    </source>
</evidence>
<dbReference type="InterPro" id="IPR011936">
    <property type="entry name" value="Myxo_disulph_rpt"/>
</dbReference>
<dbReference type="CDD" id="cd04275">
    <property type="entry name" value="ZnMc_pappalysin_like"/>
    <property type="match status" value="1"/>
</dbReference>
<evidence type="ECO:0000256" key="3">
    <source>
        <dbReference type="ARBA" id="ARBA00022737"/>
    </source>
</evidence>
<keyword evidence="5" id="KW-0325">Glycoprotein</keyword>
<keyword evidence="3" id="KW-0677">Repeat</keyword>
<feature type="region of interest" description="Disordered" evidence="7">
    <location>
        <begin position="1220"/>
        <end position="1244"/>
    </location>
</feature>
<feature type="compositionally biased region" description="Basic and acidic residues" evidence="7">
    <location>
        <begin position="1235"/>
        <end position="1244"/>
    </location>
</feature>
<evidence type="ECO:0000256" key="6">
    <source>
        <dbReference type="PROSITE-ProRule" id="PRU00302"/>
    </source>
</evidence>
<evidence type="ECO:0000259" key="9">
    <source>
        <dbReference type="PROSITE" id="PS50923"/>
    </source>
</evidence>
<dbReference type="InterPro" id="IPR000800">
    <property type="entry name" value="Notch_dom"/>
</dbReference>
<dbReference type="InterPro" id="IPR035976">
    <property type="entry name" value="Sushi/SCR/CCP_sf"/>
</dbReference>
<feature type="region of interest" description="Disordered" evidence="7">
    <location>
        <begin position="56"/>
        <end position="102"/>
    </location>
</feature>
<dbReference type="RefSeq" id="XP_015273228.1">
    <property type="nucleotide sequence ID" value="XM_015417742.1"/>
</dbReference>
<sequence length="1650" mass="182751">MARPGVAPLAAALLVVAALGLLGAARSDSEALWKRPRQSRASGSLEGERCWLRRTRSAAAPPQHPYASYPRSAVGAGRGARPLRPRRARRSDGGGSVEDTWEESNAFPLRQRARAGLYAQVPGPAFGSVAALYFSGGREQLLLRPGVVAELPRGEFTIEAWVKPEGGGSQPACCSGVFDNCSHIARDKGWTLGIRSQEKLGKKDARFFFSLRTDRVKRSSVMLAHRRYQLHTWTHLAATYDGHQMLMYLNGERVARSSQQSGALHSLFMASCRTLILGGDNSEDGHNFRGHLALLALWSVALPQQKLQRAFLRKIEDRESAVLLSARFSRMEQQWVTFKDGTYPLGESFQAPEPQVLSPLVPPPCGQTACDNVELVSHYNSHWPLRNEKVVRYRVVNIHDDDGLHPTVTREQIAHQHQALSKAFGPYNITWQLNIHEVYNSSLRYRAILVNCEPGKIGNEYCDPECEHLLTGYDGGDCRRLARCYAWERRDGICNMECNNMLNDFDDGDCCNPRVTNVRKTCFDPDSPHRAYMSVKELKEVLQLNSTHFLNVYFASSVREELAGAATWPWEKYALSHLGGVVLNPTYYGMPGHTNTMIHEVGHVLGLYHVFKGVNERESCDDPCRETTPSMETGDLCADTAPTPKSKLCRDPDPTNDTCGQTHFSGTPFNNYMSYTDDDCTDSFTPNQVARMHCYLDLVYQQWSQGRKPTPIPMPPIVIGQSQDSLTIHWSPPISGVLYERESGNLCGNCAEDGTFSQYAHEASSPRICDSSGYWTPEEAVGPPDVDQPCEPSLQAWSPEFNLFNVSMTTPCPQPLGCILELRFLHPVYPDSLMVWTTYFSTDSPRALSDIEILTEQGDSVRLGPMDTYCDIPLTIKLSRNKKVSGVKIYTFDEQMEIDAALLVSTPQSPLCSNCKPVRYRVLRDPPFRDGSPAMVTQPGRKFIDTEVTAGQLYRYQVQAVAGAAVGEASPPLLHIHGSPYCGDGKVSMSLGEECDDGDQLNGDGCSRTCKKERGFHCVGEPSLCYVHEGDGLCEPFEITNSVEDCGLYTPKEYIDQWASEAYASHQDQKACPVSLVTGEPLVRVCKPHLQDTLEYQPVLAWFPCTSHDVLQDIEKEKMLSDERIWLKVCFSRPSTATSLFVFLASDGTSAGDQPKPTMTVHLGDISGRSHFLGTYELSCQQNPLVINITDSLAVHQISSAVFNFSSLLVGISAVALRSHSSSDPSTPSNCLPENEGRSHEKHSCTPNTCGEQGSCVLPFIHHSAVVNCTPGNQGLTQCFITCEKGFVLHASQGQMLRPGQKEILLTCSSGQWGRSVTCDPIDCQVPDQSNVLYAEFSCPKGTTYLKRCFFSCIKPAKLQGMSQWLTCLEDGLWSLPEAYCKLECDTPQPVANAKLLLPRCLQGNHDVGSVCRYKCKPGYHMAETTEGKSKKKFLNIHCLETGFWEEGSCVPVLCKPPPPVFEGMYNCTNGFQLDSQCVLSCSPQSKRVPILCTKDGLWTDEFKLCEDLQGECSPPQELNSVEYRCEQGYGIGAVCIPSCLIPLSDPVTLPENVTVDSMDHRLQPVRVQNIVCTGKLEWHPEPKAVHCIDSCEPFLADGWCDTINNRAYCRYDGGDCCSSTVSSRKVVPFPDDCDQDACSCRDPAAEENQ</sequence>
<reference evidence="11" key="1">
    <citation type="submission" date="2025-08" db="UniProtKB">
        <authorList>
            <consortium name="RefSeq"/>
        </authorList>
    </citation>
    <scope>IDENTIFICATION</scope>
</reference>
<evidence type="ECO:0000256" key="7">
    <source>
        <dbReference type="SAM" id="MobiDB-lite"/>
    </source>
</evidence>
<dbReference type="SMART" id="SM00032">
    <property type="entry name" value="CCP"/>
    <property type="match status" value="4"/>
</dbReference>
<comment type="caution">
    <text evidence="6">Lacks conserved residue(s) required for the propagation of feature annotation.</text>
</comment>
<dbReference type="SMART" id="SM00560">
    <property type="entry name" value="LamGL"/>
    <property type="match status" value="1"/>
</dbReference>
<dbReference type="InterPro" id="IPR043543">
    <property type="entry name" value="PAPPA/PAPPA2"/>
</dbReference>
<dbReference type="SUPFAM" id="SSF49899">
    <property type="entry name" value="Concanavalin A-like lectins/glucanases"/>
    <property type="match status" value="1"/>
</dbReference>
<dbReference type="PANTHER" id="PTHR46130">
    <property type="entry name" value="LAMGL DOMAIN-CONTAINING PROTEIN"/>
    <property type="match status" value="1"/>
</dbReference>
<dbReference type="InterPro" id="IPR013320">
    <property type="entry name" value="ConA-like_dom_sf"/>
</dbReference>
<dbReference type="InterPro" id="IPR008754">
    <property type="entry name" value="Peptidase_M43"/>
</dbReference>
<comment type="similarity">
    <text evidence="1">Belongs to the peptidase M43B family.</text>
</comment>